<dbReference type="Proteomes" id="UP000249873">
    <property type="component" value="Chromosome"/>
</dbReference>
<evidence type="ECO:0000313" key="5">
    <source>
        <dbReference type="EMBL" id="AWV97669.1"/>
    </source>
</evidence>
<comment type="similarity">
    <text evidence="1">Belongs to the 'phage' integrase family.</text>
</comment>
<dbReference type="KEGG" id="als:DJ013_05620"/>
<name>A0A2Z4G8U6_9BACT</name>
<dbReference type="InterPro" id="IPR025269">
    <property type="entry name" value="SAM-like_dom"/>
</dbReference>
<dbReference type="Pfam" id="PF13102">
    <property type="entry name" value="Phage_int_SAM_5"/>
    <property type="match status" value="1"/>
</dbReference>
<dbReference type="GO" id="GO:0006310">
    <property type="term" value="P:DNA recombination"/>
    <property type="evidence" value="ECO:0007669"/>
    <property type="project" value="UniProtKB-KW"/>
</dbReference>
<dbReference type="AlphaFoldDB" id="A0A2Z4G8U6"/>
<dbReference type="InterPro" id="IPR010998">
    <property type="entry name" value="Integrase_recombinase_N"/>
</dbReference>
<evidence type="ECO:0000256" key="2">
    <source>
        <dbReference type="ARBA" id="ARBA00023125"/>
    </source>
</evidence>
<dbReference type="Gene3D" id="1.10.443.10">
    <property type="entry name" value="Intergrase catalytic core"/>
    <property type="match status" value="1"/>
</dbReference>
<protein>
    <recommendedName>
        <fullName evidence="4">Tyr recombinase domain-containing protein</fullName>
    </recommendedName>
</protein>
<evidence type="ECO:0000256" key="1">
    <source>
        <dbReference type="ARBA" id="ARBA00008857"/>
    </source>
</evidence>
<dbReference type="SUPFAM" id="SSF56349">
    <property type="entry name" value="DNA breaking-rejoining enzymes"/>
    <property type="match status" value="1"/>
</dbReference>
<dbReference type="OrthoDB" id="1094492at2"/>
<dbReference type="InterPro" id="IPR050090">
    <property type="entry name" value="Tyrosine_recombinase_XerCD"/>
</dbReference>
<keyword evidence="2" id="KW-0238">DNA-binding</keyword>
<dbReference type="InterPro" id="IPR002104">
    <property type="entry name" value="Integrase_catalytic"/>
</dbReference>
<accession>A0A2Z4G8U6</accession>
<gene>
    <name evidence="5" type="ORF">DJ013_05620</name>
</gene>
<organism evidence="5 6">
    <name type="scientific">Arcticibacterium luteifluviistationis</name>
    <dbReference type="NCBI Taxonomy" id="1784714"/>
    <lineage>
        <taxon>Bacteria</taxon>
        <taxon>Pseudomonadati</taxon>
        <taxon>Bacteroidota</taxon>
        <taxon>Cytophagia</taxon>
        <taxon>Cytophagales</taxon>
        <taxon>Leadbetterellaceae</taxon>
        <taxon>Arcticibacterium</taxon>
    </lineage>
</organism>
<sequence length="463" mass="53333">MPTVKIFLDTRNNSENKGIIKVSITHNRRQRLYTTGIKIDIDEYKNFNKGIGKDGISGRIKNPRFIDLYEVLYDSFKDGSETVSGYHKRAVEIIDKLGSQFTFEAFKYEFDNYSKKHLYNTSNENDIFIVADGIINKLWNEDRIANSNSYKTAIQSLKRFLREMDRHVRAELLLPQPPKDKTKPLTLNFEQVTVNFLNHYEDWMLKYGRKSQKKFGPGYPASRTTVGIYVRQIRAVFNEAISRKITDNYPFGKRAYVIPAGRNIKKALTKEEINKILNYVPESNTLEARSHAVWVFSYLGNGINVSDICRLKQSDYDVNNRKITFVRQKTKRTNKSNLKEIEIYLADEHISIIQNFGNSRRNGNAYLLNLLKPEMTEVNIIKTIQQIILITNKWMKKIATKLGISSPVTTYVARHSFATILLQSEAPIAFISKALGHSSLATTETYLGSFEDDKARGYMAALR</sequence>
<dbReference type="InterPro" id="IPR013762">
    <property type="entry name" value="Integrase-like_cat_sf"/>
</dbReference>
<dbReference type="InterPro" id="IPR011010">
    <property type="entry name" value="DNA_brk_join_enz"/>
</dbReference>
<evidence type="ECO:0000313" key="6">
    <source>
        <dbReference type="Proteomes" id="UP000249873"/>
    </source>
</evidence>
<dbReference type="RefSeq" id="WP_111370771.1">
    <property type="nucleotide sequence ID" value="NZ_CP029480.1"/>
</dbReference>
<dbReference type="PANTHER" id="PTHR30349:SF64">
    <property type="entry name" value="PROPHAGE INTEGRASE INTD-RELATED"/>
    <property type="match status" value="1"/>
</dbReference>
<evidence type="ECO:0000259" key="4">
    <source>
        <dbReference type="PROSITE" id="PS51898"/>
    </source>
</evidence>
<dbReference type="PROSITE" id="PS51898">
    <property type="entry name" value="TYR_RECOMBINASE"/>
    <property type="match status" value="1"/>
</dbReference>
<reference evidence="5 6" key="1">
    <citation type="submission" date="2018-05" db="EMBL/GenBank/DDBJ databases">
        <title>Complete genome sequence of Arcticibacterium luteifluviistationis SM1504T, a cytophagaceae bacterium isolated from Arctic surface seawater.</title>
        <authorList>
            <person name="Li Y."/>
            <person name="Qin Q.-L."/>
        </authorList>
    </citation>
    <scope>NUCLEOTIDE SEQUENCE [LARGE SCALE GENOMIC DNA]</scope>
    <source>
        <strain evidence="5 6">SM1504</strain>
    </source>
</reference>
<dbReference type="GO" id="GO:0015074">
    <property type="term" value="P:DNA integration"/>
    <property type="evidence" value="ECO:0007669"/>
    <property type="project" value="InterPro"/>
</dbReference>
<proteinExistence type="inferred from homology"/>
<dbReference type="Pfam" id="PF00589">
    <property type="entry name" value="Phage_integrase"/>
    <property type="match status" value="1"/>
</dbReference>
<evidence type="ECO:0000256" key="3">
    <source>
        <dbReference type="ARBA" id="ARBA00023172"/>
    </source>
</evidence>
<dbReference type="PANTHER" id="PTHR30349">
    <property type="entry name" value="PHAGE INTEGRASE-RELATED"/>
    <property type="match status" value="1"/>
</dbReference>
<feature type="domain" description="Tyr recombinase" evidence="4">
    <location>
        <begin position="263"/>
        <end position="459"/>
    </location>
</feature>
<dbReference type="EMBL" id="CP029480">
    <property type="protein sequence ID" value="AWV97669.1"/>
    <property type="molecule type" value="Genomic_DNA"/>
</dbReference>
<dbReference type="Gene3D" id="1.10.150.130">
    <property type="match status" value="1"/>
</dbReference>
<dbReference type="GO" id="GO:0003677">
    <property type="term" value="F:DNA binding"/>
    <property type="evidence" value="ECO:0007669"/>
    <property type="project" value="UniProtKB-KW"/>
</dbReference>
<keyword evidence="6" id="KW-1185">Reference proteome</keyword>
<keyword evidence="3" id="KW-0233">DNA recombination</keyword>